<gene>
    <name evidence="1" type="ORF">EV420DRAFT_1139731</name>
</gene>
<sequence length="207" mass="24280">MTCILGRELFSLIIEGYCDFIQATIRRFELPLALQPSSVATEKLSVYDEDSFMRRFRTTVQSTGTIAEQVMTVCHVLFSFIGFETRGERLDVGNESRTMFYHISNFPDLEFELRVEAVHRTEPDSPNMMVILQWRRPNENWQLSGFWSFCFENFFRTDVVLPSNFEEIEDSEFLNTARYAEFRDSMQVVVPCGTEYEKTSLVQIQKH</sequence>
<dbReference type="Proteomes" id="UP001175211">
    <property type="component" value="Unassembled WGS sequence"/>
</dbReference>
<evidence type="ECO:0000313" key="1">
    <source>
        <dbReference type="EMBL" id="KAK0462817.1"/>
    </source>
</evidence>
<dbReference type="RefSeq" id="XP_060334283.1">
    <property type="nucleotide sequence ID" value="XM_060466019.1"/>
</dbReference>
<comment type="caution">
    <text evidence="1">The sequence shown here is derived from an EMBL/GenBank/DDBJ whole genome shotgun (WGS) entry which is preliminary data.</text>
</comment>
<dbReference type="EMBL" id="JAUEPS010000008">
    <property type="protein sequence ID" value="KAK0462817.1"/>
    <property type="molecule type" value="Genomic_DNA"/>
</dbReference>
<accession>A0AA39NBY5</accession>
<keyword evidence="2" id="KW-1185">Reference proteome</keyword>
<evidence type="ECO:0000313" key="2">
    <source>
        <dbReference type="Proteomes" id="UP001175211"/>
    </source>
</evidence>
<organism evidence="1 2">
    <name type="scientific">Armillaria tabescens</name>
    <name type="common">Ringless honey mushroom</name>
    <name type="synonym">Agaricus tabescens</name>
    <dbReference type="NCBI Taxonomy" id="1929756"/>
    <lineage>
        <taxon>Eukaryota</taxon>
        <taxon>Fungi</taxon>
        <taxon>Dikarya</taxon>
        <taxon>Basidiomycota</taxon>
        <taxon>Agaricomycotina</taxon>
        <taxon>Agaricomycetes</taxon>
        <taxon>Agaricomycetidae</taxon>
        <taxon>Agaricales</taxon>
        <taxon>Marasmiineae</taxon>
        <taxon>Physalacriaceae</taxon>
        <taxon>Desarmillaria</taxon>
    </lineage>
</organism>
<protein>
    <submittedName>
        <fullName evidence="1">Uncharacterized protein</fullName>
    </submittedName>
</protein>
<name>A0AA39NBY5_ARMTA</name>
<proteinExistence type="predicted"/>
<dbReference type="GeneID" id="85349567"/>
<dbReference type="AlphaFoldDB" id="A0AA39NBY5"/>
<reference evidence="1" key="1">
    <citation type="submission" date="2023-06" db="EMBL/GenBank/DDBJ databases">
        <authorList>
            <consortium name="Lawrence Berkeley National Laboratory"/>
            <person name="Ahrendt S."/>
            <person name="Sahu N."/>
            <person name="Indic B."/>
            <person name="Wong-Bajracharya J."/>
            <person name="Merenyi Z."/>
            <person name="Ke H.-M."/>
            <person name="Monk M."/>
            <person name="Kocsube S."/>
            <person name="Drula E."/>
            <person name="Lipzen A."/>
            <person name="Balint B."/>
            <person name="Henrissat B."/>
            <person name="Andreopoulos B."/>
            <person name="Martin F.M."/>
            <person name="Harder C.B."/>
            <person name="Rigling D."/>
            <person name="Ford K.L."/>
            <person name="Foster G.D."/>
            <person name="Pangilinan J."/>
            <person name="Papanicolaou A."/>
            <person name="Barry K."/>
            <person name="LaButti K."/>
            <person name="Viragh M."/>
            <person name="Koriabine M."/>
            <person name="Yan M."/>
            <person name="Riley R."/>
            <person name="Champramary S."/>
            <person name="Plett K.L."/>
            <person name="Tsai I.J."/>
            <person name="Slot J."/>
            <person name="Sipos G."/>
            <person name="Plett J."/>
            <person name="Nagy L.G."/>
            <person name="Grigoriev I.V."/>
        </authorList>
    </citation>
    <scope>NUCLEOTIDE SEQUENCE</scope>
    <source>
        <strain evidence="1">CCBAS 213</strain>
    </source>
</reference>